<evidence type="ECO:0000313" key="3">
    <source>
        <dbReference type="Proteomes" id="UP001548189"/>
    </source>
</evidence>
<gene>
    <name evidence="2" type="ORF">ABVT43_01025</name>
</gene>
<dbReference type="RefSeq" id="WP_353873241.1">
    <property type="nucleotide sequence ID" value="NZ_JBEVCJ010000001.1"/>
</dbReference>
<evidence type="ECO:0000313" key="2">
    <source>
        <dbReference type="EMBL" id="MET1253698.1"/>
    </source>
</evidence>
<dbReference type="Proteomes" id="UP001548189">
    <property type="component" value="Unassembled WGS sequence"/>
</dbReference>
<organism evidence="2 3">
    <name type="scientific">Aliikangiella maris</name>
    <dbReference type="NCBI Taxonomy" id="3162458"/>
    <lineage>
        <taxon>Bacteria</taxon>
        <taxon>Pseudomonadati</taxon>
        <taxon>Pseudomonadota</taxon>
        <taxon>Gammaproteobacteria</taxon>
        <taxon>Oceanospirillales</taxon>
        <taxon>Pleioneaceae</taxon>
        <taxon>Aliikangiella</taxon>
    </lineage>
</organism>
<protein>
    <recommendedName>
        <fullName evidence="4">MipA/OmpV family protein</fullName>
    </recommendedName>
</protein>
<feature type="signal peptide" evidence="1">
    <location>
        <begin position="1"/>
        <end position="20"/>
    </location>
</feature>
<evidence type="ECO:0008006" key="4">
    <source>
        <dbReference type="Google" id="ProtNLM"/>
    </source>
</evidence>
<dbReference type="EMBL" id="JBEVCJ010000001">
    <property type="protein sequence ID" value="MET1253698.1"/>
    <property type="molecule type" value="Genomic_DNA"/>
</dbReference>
<evidence type="ECO:0000256" key="1">
    <source>
        <dbReference type="SAM" id="SignalP"/>
    </source>
</evidence>
<accession>A0ABV2BP31</accession>
<proteinExistence type="predicted"/>
<keyword evidence="1" id="KW-0732">Signal</keyword>
<name>A0ABV2BP31_9GAMM</name>
<feature type="chain" id="PRO_5047300981" description="MipA/OmpV family protein" evidence="1">
    <location>
        <begin position="21"/>
        <end position="256"/>
    </location>
</feature>
<sequence length="256" mass="28616">MKKLTLSLFILVISISNVFAQESSNKLDFKQEFKAFMLVGVQGGGDGTKPLPLYYRGDGLYYSDIPYTLAGPWFGVPSDLPQHWEDDVEAGGLISFAVGVEVPVAEKLVFSAAWGYLYDEVYGDLTDGSGGKGSFKYSRQTIDLMLFYNRGRHRVGLGGAYHLKPKAYHHEYASAFDLKTTYYFDDGIGAAIQYDYKVSKNTSLGIKYTKMSYDFDGLKTRYRVGRNVSNNLIDCESNCGELVDADSLAINLIYRF</sequence>
<keyword evidence="3" id="KW-1185">Reference proteome</keyword>
<comment type="caution">
    <text evidence="2">The sequence shown here is derived from an EMBL/GenBank/DDBJ whole genome shotgun (WGS) entry which is preliminary data.</text>
</comment>
<reference evidence="2 3" key="1">
    <citation type="submission" date="2024-06" db="EMBL/GenBank/DDBJ databases">
        <authorList>
            <person name="Li F."/>
        </authorList>
    </citation>
    <scope>NUCLEOTIDE SEQUENCE [LARGE SCALE GENOMIC DNA]</scope>
    <source>
        <strain evidence="2 3">GXAS 311</strain>
    </source>
</reference>